<feature type="compositionally biased region" description="Low complexity" evidence="1">
    <location>
        <begin position="339"/>
        <end position="348"/>
    </location>
</feature>
<gene>
    <name evidence="3" type="ORF">Q31a_50180</name>
</gene>
<protein>
    <recommendedName>
        <fullName evidence="2">Pilus formation protein N-terminal domain-containing protein</fullName>
    </recommendedName>
</protein>
<feature type="compositionally biased region" description="Low complexity" evidence="1">
    <location>
        <begin position="385"/>
        <end position="404"/>
    </location>
</feature>
<accession>A0A518GDH0</accession>
<evidence type="ECO:0000313" key="4">
    <source>
        <dbReference type="Proteomes" id="UP000318017"/>
    </source>
</evidence>
<evidence type="ECO:0000259" key="2">
    <source>
        <dbReference type="Pfam" id="PF13629"/>
    </source>
</evidence>
<keyword evidence="4" id="KW-1185">Reference proteome</keyword>
<dbReference type="Pfam" id="PF13629">
    <property type="entry name" value="T2SS-T3SS_pil_N"/>
    <property type="match status" value="1"/>
</dbReference>
<dbReference type="Proteomes" id="UP000318017">
    <property type="component" value="Chromosome"/>
</dbReference>
<dbReference type="AlphaFoldDB" id="A0A518GDH0"/>
<evidence type="ECO:0000313" key="3">
    <source>
        <dbReference type="EMBL" id="QDV26642.1"/>
    </source>
</evidence>
<dbReference type="EMBL" id="CP036298">
    <property type="protein sequence ID" value="QDV26642.1"/>
    <property type="molecule type" value="Genomic_DNA"/>
</dbReference>
<proteinExistence type="predicted"/>
<feature type="domain" description="Pilus formation protein N-terminal" evidence="2">
    <location>
        <begin position="407"/>
        <end position="473"/>
    </location>
</feature>
<feature type="compositionally biased region" description="Polar residues" evidence="1">
    <location>
        <begin position="301"/>
        <end position="314"/>
    </location>
</feature>
<dbReference type="KEGG" id="ahel:Q31a_50180"/>
<evidence type="ECO:0000256" key="1">
    <source>
        <dbReference type="SAM" id="MobiDB-lite"/>
    </source>
</evidence>
<name>A0A518GDH0_9BACT</name>
<organism evidence="3 4">
    <name type="scientific">Aureliella helgolandensis</name>
    <dbReference type="NCBI Taxonomy" id="2527968"/>
    <lineage>
        <taxon>Bacteria</taxon>
        <taxon>Pseudomonadati</taxon>
        <taxon>Planctomycetota</taxon>
        <taxon>Planctomycetia</taxon>
        <taxon>Pirellulales</taxon>
        <taxon>Pirellulaceae</taxon>
        <taxon>Aureliella</taxon>
    </lineage>
</organism>
<feature type="region of interest" description="Disordered" evidence="1">
    <location>
        <begin position="197"/>
        <end position="406"/>
    </location>
</feature>
<reference evidence="3 4" key="1">
    <citation type="submission" date="2019-02" db="EMBL/GenBank/DDBJ databases">
        <title>Deep-cultivation of Planctomycetes and their phenomic and genomic characterization uncovers novel biology.</title>
        <authorList>
            <person name="Wiegand S."/>
            <person name="Jogler M."/>
            <person name="Boedeker C."/>
            <person name="Pinto D."/>
            <person name="Vollmers J."/>
            <person name="Rivas-Marin E."/>
            <person name="Kohn T."/>
            <person name="Peeters S.H."/>
            <person name="Heuer A."/>
            <person name="Rast P."/>
            <person name="Oberbeckmann S."/>
            <person name="Bunk B."/>
            <person name="Jeske O."/>
            <person name="Meyerdierks A."/>
            <person name="Storesund J.E."/>
            <person name="Kallscheuer N."/>
            <person name="Luecker S."/>
            <person name="Lage O.M."/>
            <person name="Pohl T."/>
            <person name="Merkel B.J."/>
            <person name="Hornburger P."/>
            <person name="Mueller R.-W."/>
            <person name="Bruemmer F."/>
            <person name="Labrenz M."/>
            <person name="Spormann A.M."/>
            <person name="Op den Camp H."/>
            <person name="Overmann J."/>
            <person name="Amann R."/>
            <person name="Jetten M.S.M."/>
            <person name="Mascher T."/>
            <person name="Medema M.H."/>
            <person name="Devos D.P."/>
            <person name="Kaster A.-K."/>
            <person name="Ovreas L."/>
            <person name="Rohde M."/>
            <person name="Galperin M.Y."/>
            <person name="Jogler C."/>
        </authorList>
    </citation>
    <scope>NUCLEOTIDE SEQUENCE [LARGE SCALE GENOMIC DNA]</scope>
    <source>
        <strain evidence="3 4">Q31a</strain>
    </source>
</reference>
<sequence length="551" mass="57654">MKLRALRQQLSVNRRCHGRFRLAFSIALAACTPQMGRAQSDFPASPSSSAVTCTAGTCPSTTPAMHGAPTLTERRVAGLLGLAWSRSTGTAVPAMPMAHPGSQRPAELPAFPSTAGLPPAPQAMPPVILPATASEPCEAEECEGTNHSGLSLVVETSSGSGSNSLIDIDIPLDFPAPVPPSTELSGPRPLAVRAPAAVESPATLNRTPEVVRQNRRVSLSKSTKESDNSGTQFNLSDAAEPAKPSSHVRESQEPSLPATESAEFSMSDVEESSRKSKTVVQTAIATAPKTETAVKEKAVTASLSDNESSKSSPTREPAMKPSLAARVKPAPTTEGGNGSSLSNVLSESIPAPAPTDTKASPWESSRNTQRLQATLASRSTPIGPAPAVVSYSPSPSPAPTSIIPGESTLDVDIQDSVNLSVKDEILEVSIENPRVCESIQTGDHGISIVGLSAGVSRVAITTRQRDGQRQVEVHHISVGNNRSQTKAQKLAAQINEAVARMHTSSSVEVIAVGDGLLAQGIASSEKDARQIVEFIRKTALVPVTDRIRLHR</sequence>
<dbReference type="InterPro" id="IPR032789">
    <property type="entry name" value="T2SS-T3SS_pil_N"/>
</dbReference>
<feature type="compositionally biased region" description="Polar residues" evidence="1">
    <location>
        <begin position="362"/>
        <end position="380"/>
    </location>
</feature>